<reference evidence="2" key="1">
    <citation type="journal article" date="2018" name="Genome Biol.">
        <title>SKESA: strategic k-mer extension for scrupulous assemblies.</title>
        <authorList>
            <person name="Souvorov A."/>
            <person name="Agarwala R."/>
            <person name="Lipman D.J."/>
        </authorList>
    </citation>
    <scope>NUCLEOTIDE SEQUENCE</scope>
    <source>
        <strain evidence="2">128-87</strain>
    </source>
</reference>
<name>A0A735REN4_SALDZ</name>
<accession>A0A735REN4</accession>
<evidence type="ECO:0000256" key="1">
    <source>
        <dbReference type="SAM" id="MobiDB-lite"/>
    </source>
</evidence>
<comment type="caution">
    <text evidence="2">The sequence shown here is derived from an EMBL/GenBank/DDBJ whole genome shotgun (WGS) entry which is preliminary data.</text>
</comment>
<sequence>MLNRRVRQIHPQEDKESQTKTFSDYLESANIVLLGDPGAGKTHLFKQFAAFYGANYLTVRHFLNGVPIDNQKALFIDALDEKRSSHNSSDVIDDIVQRLFSQTPQKVRISCRSQDWLGESDLSAFLPYFERTGGYVVLHLQQLSREEQIAILHAHGIEHPEKFLEEAEKHSAYEFLHNPQNLLMLAEAVKEGNWPRTRSDLFHSATQLLLTEHSKEHTRQNSGIYTSDELEHSAGSICALRILSDVSGISLLPNDIRPEYPSYRTIPFFSHEIIRATLSRRVFAAGDELETVDYSHRTIAEYLAAKWLASIVEKGLPLGRLRSLLGFEGYPSSELRGLHAWLAVFLPQYANVFIQADPYGVLTYGDAASLSTVDKQSLLVALSKLSESDPWFRNHGFSSNLNGFVSEEMEAHLRLIIHDPKSRFSLRMLILESLSVTTPILSLNQDLIDVVRSECHSYAEKEEAIAALIHSGLSGTKEVVEIYSELKEINHDNVRLRNHIIQLLYKDYFSAWDVAKLLIDTLSITKGRLPVGSLWGIIDVVPAEDIMTIFEYLYQYQNENIDNWYSSPRNRHEVLYYIESGLVIILNAEDQYTAEQIWTCLNVHYWYKEHYGSFESKTTQIVQLLKERDWQYENIIDEAIASFTRYNTGYLFLHEFGQSTFGVIPRELLLSRFIHYLSSNRGGILDKTRFIYRLAFPTLWNCDRPSQQVFDFLIAYGGMSNELFCILEAALVCEIDDWRVKINISRIESEREKQDIIDSNKVDFQQVREQIVSGEHLGWLKHIAYIYYALYNDVDEKLTCFERLSLRLGDNYAIDAISGLVALLGRADLPSIDDINNSLVKGEYYEWWYTILAGSDELWKLKDDITLWDNELLKMLITLDARLSIHVKEDNVITMYSLPWKKDVILYREELFIETYSYIIDFCIKNKFQHIVALNYILHEKSLQDSHVIPLVMYFAKKYPDDINHTQSLVEWLLERPYIHGELLELSQLMVNRRGVLKKVNYHIWLVCCYLLEPEQAYDLFVSEAKSDPEIIWIVRELTGNTRRRRENNNQELSLIQLETIIRVSATHFANAYHPADGSHGSKNSWDYAEFIRVLINEISAISSYDASKVLERLLLLPECESYRDHLLHAQSNQKIRYRESQFHHANWQQAVSTLVNETPANVMDLYSLLLEHIRDISNRIAYENTDIYKQFWNEDSYGRTLTPKPEESCRNIFLDLLRTRLNPLKISCEPEGHMVSDKRADIIVSLPGIKIPIEIKRDYHRDVWTALNGQLDKLYTKNPDAAGYGIYLVFWFGSARPNALPRLSKNILQPENASAMENMLNETVPFEKRDCLSAIVIDVSGEIIPPVEATKLSV</sequence>
<evidence type="ECO:0000313" key="2">
    <source>
        <dbReference type="EMBL" id="HAE7122432.1"/>
    </source>
</evidence>
<dbReference type="InterPro" id="IPR027417">
    <property type="entry name" value="P-loop_NTPase"/>
</dbReference>
<feature type="region of interest" description="Disordered" evidence="1">
    <location>
        <begin position="1"/>
        <end position="20"/>
    </location>
</feature>
<proteinExistence type="predicted"/>
<dbReference type="SUPFAM" id="SSF52540">
    <property type="entry name" value="P-loop containing nucleoside triphosphate hydrolases"/>
    <property type="match status" value="1"/>
</dbReference>
<reference evidence="2" key="2">
    <citation type="submission" date="2018-07" db="EMBL/GenBank/DDBJ databases">
        <authorList>
            <consortium name="NCBI Pathogen Detection Project"/>
        </authorList>
    </citation>
    <scope>NUCLEOTIDE SEQUENCE</scope>
    <source>
        <strain evidence="2">128-87</strain>
    </source>
</reference>
<gene>
    <name evidence="2" type="ORF">GND69_002169</name>
</gene>
<organism evidence="2">
    <name type="scientific">Salmonella enterica subsp. diarizonae serovar 48:i:z</name>
    <dbReference type="NCBI Taxonomy" id="1192842"/>
    <lineage>
        <taxon>Bacteria</taxon>
        <taxon>Pseudomonadati</taxon>
        <taxon>Pseudomonadota</taxon>
        <taxon>Gammaproteobacteria</taxon>
        <taxon>Enterobacterales</taxon>
        <taxon>Enterobacteriaceae</taxon>
        <taxon>Salmonella</taxon>
    </lineage>
</organism>
<dbReference type="EMBL" id="DAASUW010000012">
    <property type="protein sequence ID" value="HAE7122432.1"/>
    <property type="molecule type" value="Genomic_DNA"/>
</dbReference>
<protein>
    <submittedName>
        <fullName evidence="2">Uncharacterized protein</fullName>
    </submittedName>
</protein>